<keyword evidence="4" id="KW-1185">Reference proteome</keyword>
<feature type="domain" description="SWIM-type" evidence="2">
    <location>
        <begin position="56"/>
        <end position="98"/>
    </location>
</feature>
<dbReference type="GO" id="GO:0008270">
    <property type="term" value="F:zinc ion binding"/>
    <property type="evidence" value="ECO:0007669"/>
    <property type="project" value="UniProtKB-KW"/>
</dbReference>
<reference evidence="4" key="1">
    <citation type="journal article" date="2008" name="J. Bacteriol.">
        <title>Genome sequence of Thermofilum pendens reveals an exceptional loss of biosynthetic pathways without genome reduction.</title>
        <authorList>
            <person name="Anderson I."/>
            <person name="Rodriguez J."/>
            <person name="Susanti D."/>
            <person name="Porat I."/>
            <person name="Reich C."/>
            <person name="Ulrich L.E."/>
            <person name="Elkins J.G."/>
            <person name="Mavromatis K."/>
            <person name="Lykidis A."/>
            <person name="Kim E."/>
            <person name="Thompson L.S."/>
            <person name="Nolan M."/>
            <person name="Land M."/>
            <person name="Copeland A."/>
            <person name="Lapidus A."/>
            <person name="Lucas S."/>
            <person name="Detter C."/>
            <person name="Zhulin I.B."/>
            <person name="Olsen G.J."/>
            <person name="Whitman W."/>
            <person name="Mukhopadhyay B."/>
            <person name="Bristow J."/>
            <person name="Kyrpides N."/>
        </authorList>
    </citation>
    <scope>NUCLEOTIDE SEQUENCE [LARGE SCALE GENOMIC DNA]</scope>
    <source>
        <strain evidence="4">DSM 2475 / Hrk 5</strain>
    </source>
</reference>
<dbReference type="AlphaFoldDB" id="A1RWN2"/>
<gene>
    <name evidence="3" type="ordered locus">Tpen_0202</name>
</gene>
<dbReference type="Proteomes" id="UP000000641">
    <property type="component" value="Chromosome"/>
</dbReference>
<keyword evidence="1" id="KW-0479">Metal-binding</keyword>
<dbReference type="eggNOG" id="arCOG01121">
    <property type="taxonomic scope" value="Archaea"/>
</dbReference>
<name>A1RWN2_THEPD</name>
<dbReference type="EMBL" id="CP000505">
    <property type="protein sequence ID" value="ABL77612.1"/>
    <property type="molecule type" value="Genomic_DNA"/>
</dbReference>
<organism evidence="3 4">
    <name type="scientific">Thermofilum pendens (strain DSM 2475 / Hrk 5)</name>
    <dbReference type="NCBI Taxonomy" id="368408"/>
    <lineage>
        <taxon>Archaea</taxon>
        <taxon>Thermoproteota</taxon>
        <taxon>Thermoprotei</taxon>
        <taxon>Thermofilales</taxon>
        <taxon>Thermofilaceae</taxon>
        <taxon>Thermofilum</taxon>
    </lineage>
</organism>
<evidence type="ECO:0000313" key="3">
    <source>
        <dbReference type="EMBL" id="ABL77612.1"/>
    </source>
</evidence>
<dbReference type="EnsemblBacteria" id="ABL77612">
    <property type="protein sequence ID" value="ABL77612"/>
    <property type="gene ID" value="Tpen_0202"/>
</dbReference>
<dbReference type="STRING" id="368408.Tpen_0202"/>
<evidence type="ECO:0000259" key="2">
    <source>
        <dbReference type="PROSITE" id="PS50966"/>
    </source>
</evidence>
<dbReference type="InterPro" id="IPR007527">
    <property type="entry name" value="Znf_SWIM"/>
</dbReference>
<accession>A1RWN2</accession>
<evidence type="ECO:0000313" key="4">
    <source>
        <dbReference type="Proteomes" id="UP000000641"/>
    </source>
</evidence>
<dbReference type="KEGG" id="tpe:Tpen_0202"/>
<proteinExistence type="predicted"/>
<keyword evidence="1" id="KW-0863">Zinc-finger</keyword>
<dbReference type="Pfam" id="PF04434">
    <property type="entry name" value="SWIM"/>
    <property type="match status" value="1"/>
</dbReference>
<dbReference type="PROSITE" id="PS50966">
    <property type="entry name" value="ZF_SWIM"/>
    <property type="match status" value="1"/>
</dbReference>
<sequence length="125" mass="14316">MLKVLILALFKRSVMTTDKIMEGGSATPQKAFEKMVNKAAWLLSEGRVVKISPYLYYVIGKNSKHLVRYENGRFICTCKGFEEKGVCSHVIAVATLSELKDVNAFLDERVKERVRRELRELYGKK</sequence>
<keyword evidence="1" id="KW-0862">Zinc</keyword>
<protein>
    <submittedName>
        <fullName evidence="3">Zinc finger, SWIM domain protein</fullName>
    </submittedName>
</protein>
<evidence type="ECO:0000256" key="1">
    <source>
        <dbReference type="PROSITE-ProRule" id="PRU00325"/>
    </source>
</evidence>
<dbReference type="HOGENOM" id="CLU_168734_0_0_2"/>